<organism evidence="8">
    <name type="scientific">uncultured Stenotrophomonas sp</name>
    <dbReference type="NCBI Taxonomy" id="165438"/>
    <lineage>
        <taxon>Bacteria</taxon>
        <taxon>Pseudomonadati</taxon>
        <taxon>Pseudomonadota</taxon>
        <taxon>Gammaproteobacteria</taxon>
        <taxon>Lysobacterales</taxon>
        <taxon>Lysobacteraceae</taxon>
        <taxon>Stenotrophomonas</taxon>
        <taxon>environmental samples</taxon>
    </lineage>
</organism>
<dbReference type="EMBL" id="FLTS01000001">
    <property type="protein sequence ID" value="SBV36088.1"/>
    <property type="molecule type" value="Genomic_DNA"/>
</dbReference>
<dbReference type="GO" id="GO:0019350">
    <property type="term" value="P:teichoic acid biosynthetic process"/>
    <property type="evidence" value="ECO:0007669"/>
    <property type="project" value="UniProtKB-KW"/>
</dbReference>
<gene>
    <name evidence="8" type="ORF">STPYR_11018</name>
</gene>
<proteinExistence type="inferred from homology"/>
<protein>
    <recommendedName>
        <fullName evidence="7">Methyltransferase FkbM domain-containing protein</fullName>
    </recommendedName>
</protein>
<dbReference type="PANTHER" id="PTHR37316">
    <property type="entry name" value="TEICHOIC ACID GLYCEROL-PHOSPHATE PRIMASE"/>
    <property type="match status" value="1"/>
</dbReference>
<name>A0A1Y5Q1C1_9GAMM</name>
<dbReference type="Gene3D" id="3.40.50.12580">
    <property type="match status" value="1"/>
</dbReference>
<reference evidence="8" key="1">
    <citation type="submission" date="2016-03" db="EMBL/GenBank/DDBJ databases">
        <authorList>
            <person name="Ploux O."/>
        </authorList>
    </citation>
    <scope>NUCLEOTIDE SEQUENCE</scope>
    <source>
        <strain evidence="8">UC10</strain>
    </source>
</reference>
<dbReference type="InterPro" id="IPR029063">
    <property type="entry name" value="SAM-dependent_MTases_sf"/>
</dbReference>
<dbReference type="InterPro" id="IPR007554">
    <property type="entry name" value="Glycerophosphate_synth"/>
</dbReference>
<evidence type="ECO:0000256" key="3">
    <source>
        <dbReference type="ARBA" id="ARBA00022475"/>
    </source>
</evidence>
<dbReference type="GO" id="GO:0047355">
    <property type="term" value="F:CDP-glycerol glycerophosphotransferase activity"/>
    <property type="evidence" value="ECO:0007669"/>
    <property type="project" value="InterPro"/>
</dbReference>
<evidence type="ECO:0000313" key="8">
    <source>
        <dbReference type="EMBL" id="SBV36088.1"/>
    </source>
</evidence>
<keyword evidence="3" id="KW-1003">Cell membrane</keyword>
<evidence type="ECO:0000256" key="6">
    <source>
        <dbReference type="ARBA" id="ARBA00023136"/>
    </source>
</evidence>
<keyword evidence="5" id="KW-0777">Teichoic acid biosynthesis</keyword>
<dbReference type="InterPro" id="IPR006342">
    <property type="entry name" value="FkbM_mtfrase"/>
</dbReference>
<evidence type="ECO:0000256" key="5">
    <source>
        <dbReference type="ARBA" id="ARBA00022944"/>
    </source>
</evidence>
<comment type="subcellular location">
    <subcellularLocation>
        <location evidence="1">Cell membrane</location>
        <topology evidence="1">Peripheral membrane protein</topology>
    </subcellularLocation>
</comment>
<dbReference type="InterPro" id="IPR051612">
    <property type="entry name" value="Teichoic_Acid_Biosynth"/>
</dbReference>
<dbReference type="SUPFAM" id="SSF53335">
    <property type="entry name" value="S-adenosyl-L-methionine-dependent methyltransferases"/>
    <property type="match status" value="1"/>
</dbReference>
<feature type="domain" description="Methyltransferase FkbM" evidence="7">
    <location>
        <begin position="645"/>
        <end position="795"/>
    </location>
</feature>
<dbReference type="InterPro" id="IPR043149">
    <property type="entry name" value="TagF_N"/>
</dbReference>
<dbReference type="SUPFAM" id="SSF53756">
    <property type="entry name" value="UDP-Glycosyltransferase/glycogen phosphorylase"/>
    <property type="match status" value="1"/>
</dbReference>
<keyword evidence="4" id="KW-0808">Transferase</keyword>
<sequence length="837" mass="93907">MSLHLELAFCDGTLELRLDDGAASAVRLRRRDGKAGMDVPLATVSGGGTARISLEALKTEGLTRWDVLCLDADGAETPLCPRPPASEDRHFFHCGQDGWSLSAYLSDSLGSLVLLCGSTDRHRHVVADEDARAAFPRWLRELPLDEDLVIFESFLGKQYAGNPRYIYEALHRVRPDLRCVWAYNGKEAIPGNPKRVRWGSAEYYRLLATARYRVNNIRFPVAGRKPETRYLQTWHGTPLKRLGHDIEVAGPEVEARASFDQESSGWTALLSPNAFSTSTLRRAFRYDGTVLETGYPLTDPLLDPALDRQALAAALGLPADRRFILYAPTWRDHRPVGHWRFDFDLNLDLQAISAALAPDQVLLLRAHHLVAAGLEDAGLPANVRNVSHVDDVSQLCALADVLVTDYSSVFFDYAVTGRPVLFYCYDLELYGDQVRGFYLDLERDLPGPVARTTAQLVEQLRTLPQVMDRYAERYAAFRQRFCGLADGKAARRVVETVFGTASEVPLVRDLQQLGATVDEADSGRLRDLLRRYAAHARSISTLLYERLPESDRRRFLVWFIKRWAGIDRVDPAEMDEYQATIKRIRAEVREPVLVEGRNYTLQDLRSQGYDFRLATYHWVLGIHDILYDQYQDEGFRVRPGDVVIDAGGFVGDTAALFCAKTRNACQVHAFELLDENIALFRHNISLNGIDGQVVLNRLALTDRSGQEVVIRQAKLQGATSLGRDDDQGERIATITLDDYVAGAGLQRVDLIKMDIEGSEIPALQGAVDTIRRFRPMLALCLYHKWDDVLTIPRFLASTGVDYQYRFKWVELTHGWEAVLLAQPVDASTAVPGEAACS</sequence>
<evidence type="ECO:0000256" key="2">
    <source>
        <dbReference type="ARBA" id="ARBA00010488"/>
    </source>
</evidence>
<comment type="similarity">
    <text evidence="2">Belongs to the CDP-glycerol glycerophosphotransferase family.</text>
</comment>
<evidence type="ECO:0000256" key="4">
    <source>
        <dbReference type="ARBA" id="ARBA00022679"/>
    </source>
</evidence>
<dbReference type="GO" id="GO:0005886">
    <property type="term" value="C:plasma membrane"/>
    <property type="evidence" value="ECO:0007669"/>
    <property type="project" value="UniProtKB-SubCell"/>
</dbReference>
<dbReference type="InterPro" id="IPR043148">
    <property type="entry name" value="TagF_C"/>
</dbReference>
<dbReference type="NCBIfam" id="TIGR01444">
    <property type="entry name" value="fkbM_fam"/>
    <property type="match status" value="1"/>
</dbReference>
<accession>A0A1Y5Q1C1</accession>
<evidence type="ECO:0000256" key="1">
    <source>
        <dbReference type="ARBA" id="ARBA00004202"/>
    </source>
</evidence>
<evidence type="ECO:0000259" key="7">
    <source>
        <dbReference type="Pfam" id="PF05050"/>
    </source>
</evidence>
<dbReference type="Pfam" id="PF04464">
    <property type="entry name" value="Glyphos_transf"/>
    <property type="match status" value="1"/>
</dbReference>
<dbReference type="Pfam" id="PF05050">
    <property type="entry name" value="Methyltransf_21"/>
    <property type="match status" value="1"/>
</dbReference>
<keyword evidence="6" id="KW-0472">Membrane</keyword>
<dbReference type="AlphaFoldDB" id="A0A1Y5Q1C1"/>
<dbReference type="Gene3D" id="3.40.50.150">
    <property type="entry name" value="Vaccinia Virus protein VP39"/>
    <property type="match status" value="1"/>
</dbReference>
<dbReference type="Gene3D" id="3.40.50.11820">
    <property type="match status" value="1"/>
</dbReference>
<dbReference type="PANTHER" id="PTHR37316:SF3">
    <property type="entry name" value="TEICHOIC ACID GLYCEROL-PHOSPHATE TRANSFERASE"/>
    <property type="match status" value="1"/>
</dbReference>